<dbReference type="Gene3D" id="3.40.50.1820">
    <property type="entry name" value="alpha/beta hydrolase"/>
    <property type="match status" value="2"/>
</dbReference>
<name>A0ABT1GA54_9GAMM</name>
<evidence type="ECO:0000313" key="9">
    <source>
        <dbReference type="Proteomes" id="UP001523550"/>
    </source>
</evidence>
<sequence>MGVTGIVLSVFGAAANVPVRPEAELDFEECRLSLPERGQSVSARCFELEVPEDWGKPDGRKIMLKGAWVPASSSEASGAPLLMLAGGPGQAATQAFIPHVRALGPVRQNHPIILLDQRGTGQSNSLQCPEDDIDLEPDADTAVNAAARCLDDLEADTRQYTTSNTVRDLEAVREALAMPEWHVYGVSYGSRLGLDYLRRYPEVIKTLTVDGVVPADEILGPMIAPFAQQSVDRMMARCENDSACREAFPDLAEHFEALMAELAESPETVALRHPRTHESTEVTLSRAKVAQVVRFAAYQPEWLALMPLLLHQAAAEDDWGPLAAQWLLLSDSMQDSLSLGLHYSVICSEDVPFVEERGDLEQLGEPGFLGQDPMQMLEGICSVWPQGEIPDDFHEPVSSDKPVLLLSGELDPVTPPAWGDQAAASLSNARHLTLKGKGHNVVHLGCLPFLLRDFLAGTEPDALDTDCLEKMRPMPFFLDFSGPAA</sequence>
<evidence type="ECO:0000256" key="6">
    <source>
        <dbReference type="ARBA" id="ARBA00029605"/>
    </source>
</evidence>
<keyword evidence="9" id="KW-1185">Reference proteome</keyword>
<evidence type="ECO:0000256" key="4">
    <source>
        <dbReference type="ARBA" id="ARBA00022490"/>
    </source>
</evidence>
<gene>
    <name evidence="8" type="ORF">J2T60_002203</name>
</gene>
<dbReference type="EMBL" id="JALJYF010000002">
    <property type="protein sequence ID" value="MCP1728203.1"/>
    <property type="molecule type" value="Genomic_DNA"/>
</dbReference>
<evidence type="ECO:0000313" key="8">
    <source>
        <dbReference type="EMBL" id="MCP1728203.1"/>
    </source>
</evidence>
<organism evidence="8 9">
    <name type="scientific">Natronospira proteinivora</name>
    <dbReference type="NCBI Taxonomy" id="1807133"/>
    <lineage>
        <taxon>Bacteria</taxon>
        <taxon>Pseudomonadati</taxon>
        <taxon>Pseudomonadota</taxon>
        <taxon>Gammaproteobacteria</taxon>
        <taxon>Natronospirales</taxon>
        <taxon>Natronospiraceae</taxon>
        <taxon>Natronospira</taxon>
    </lineage>
</organism>
<accession>A0ABT1GA54</accession>
<protein>
    <recommendedName>
        <fullName evidence="3">Proline iminopeptidase</fullName>
        <ecNumber evidence="2">3.4.11.5</ecNumber>
    </recommendedName>
    <alternativeName>
        <fullName evidence="6">Prolyl aminopeptidase</fullName>
    </alternativeName>
</protein>
<feature type="domain" description="Peptidase S33 tripeptidyl aminopeptidase-like C-terminal" evidence="7">
    <location>
        <begin position="376"/>
        <end position="467"/>
    </location>
</feature>
<comment type="catalytic activity">
    <reaction evidence="1">
        <text>Release of N-terminal proline from a peptide.</text>
        <dbReference type="EC" id="3.4.11.5"/>
    </reaction>
</comment>
<keyword evidence="5" id="KW-0378">Hydrolase</keyword>
<evidence type="ECO:0000256" key="5">
    <source>
        <dbReference type="ARBA" id="ARBA00022801"/>
    </source>
</evidence>
<dbReference type="RefSeq" id="WP_253449887.1">
    <property type="nucleotide sequence ID" value="NZ_JALJYF010000002.1"/>
</dbReference>
<dbReference type="PRINTS" id="PR00793">
    <property type="entry name" value="PROAMNOPTASE"/>
</dbReference>
<reference evidence="8 9" key="1">
    <citation type="submission" date="2022-03" db="EMBL/GenBank/DDBJ databases">
        <title>Genomic Encyclopedia of Type Strains, Phase III (KMG-III): the genomes of soil and plant-associated and newly described type strains.</title>
        <authorList>
            <person name="Whitman W."/>
        </authorList>
    </citation>
    <scope>NUCLEOTIDE SEQUENCE [LARGE SCALE GENOMIC DNA]</scope>
    <source>
        <strain evidence="8 9">BSker1</strain>
    </source>
</reference>
<dbReference type="PANTHER" id="PTHR43722">
    <property type="entry name" value="PROLINE IMINOPEPTIDASE"/>
    <property type="match status" value="1"/>
</dbReference>
<comment type="caution">
    <text evidence="8">The sequence shown here is derived from an EMBL/GenBank/DDBJ whole genome shotgun (WGS) entry which is preliminary data.</text>
</comment>
<proteinExistence type="predicted"/>
<dbReference type="InterPro" id="IPR013595">
    <property type="entry name" value="Pept_S33_TAP-like_C"/>
</dbReference>
<dbReference type="InterPro" id="IPR002410">
    <property type="entry name" value="Peptidase_S33"/>
</dbReference>
<dbReference type="InterPro" id="IPR005944">
    <property type="entry name" value="Pro_iminopeptidase"/>
</dbReference>
<evidence type="ECO:0000256" key="3">
    <source>
        <dbReference type="ARBA" id="ARBA00021843"/>
    </source>
</evidence>
<dbReference type="SUPFAM" id="SSF53474">
    <property type="entry name" value="alpha/beta-Hydrolases"/>
    <property type="match status" value="1"/>
</dbReference>
<dbReference type="Pfam" id="PF08386">
    <property type="entry name" value="Abhydrolase_4"/>
    <property type="match status" value="1"/>
</dbReference>
<evidence type="ECO:0000256" key="1">
    <source>
        <dbReference type="ARBA" id="ARBA00001585"/>
    </source>
</evidence>
<evidence type="ECO:0000256" key="2">
    <source>
        <dbReference type="ARBA" id="ARBA00012568"/>
    </source>
</evidence>
<dbReference type="InterPro" id="IPR029058">
    <property type="entry name" value="AB_hydrolase_fold"/>
</dbReference>
<dbReference type="PANTHER" id="PTHR43722:SF1">
    <property type="entry name" value="PROLINE IMINOPEPTIDASE"/>
    <property type="match status" value="1"/>
</dbReference>
<dbReference type="EC" id="3.4.11.5" evidence="2"/>
<evidence type="ECO:0000259" key="7">
    <source>
        <dbReference type="Pfam" id="PF08386"/>
    </source>
</evidence>
<keyword evidence="4" id="KW-0963">Cytoplasm</keyword>
<dbReference type="Proteomes" id="UP001523550">
    <property type="component" value="Unassembled WGS sequence"/>
</dbReference>